<sequence length="66" mass="7611">MKEFSIYIETVGNVSKHFNIKAESYEKLVEDIKAEKSGWLEFDDELVNVSNVISVRVNNVEDIDTM</sequence>
<evidence type="ECO:0000313" key="1">
    <source>
        <dbReference type="EMBL" id="TLS35067.1"/>
    </source>
</evidence>
<reference evidence="1 2" key="1">
    <citation type="submission" date="2019-04" db="EMBL/GenBank/DDBJ databases">
        <title>Bacillus caeni sp. nov., a bacterium isolated from mangrove sediment.</title>
        <authorList>
            <person name="Huang H."/>
            <person name="Mo K."/>
            <person name="Hu Y."/>
        </authorList>
    </citation>
    <scope>NUCLEOTIDE SEQUENCE [LARGE SCALE GENOMIC DNA]</scope>
    <source>
        <strain evidence="1 2">HB172195</strain>
    </source>
</reference>
<dbReference type="AlphaFoldDB" id="A0A5R9EVJ2"/>
<gene>
    <name evidence="1" type="ORF">FCL54_22360</name>
</gene>
<dbReference type="Proteomes" id="UP000308230">
    <property type="component" value="Unassembled WGS sequence"/>
</dbReference>
<comment type="caution">
    <text evidence="1">The sequence shown here is derived from an EMBL/GenBank/DDBJ whole genome shotgun (WGS) entry which is preliminary data.</text>
</comment>
<evidence type="ECO:0000313" key="2">
    <source>
        <dbReference type="Proteomes" id="UP000308230"/>
    </source>
</evidence>
<protein>
    <submittedName>
        <fullName evidence="1">Uncharacterized protein</fullName>
    </submittedName>
</protein>
<dbReference type="EMBL" id="SWLG01000030">
    <property type="protein sequence ID" value="TLS35067.1"/>
    <property type="molecule type" value="Genomic_DNA"/>
</dbReference>
<keyword evidence="2" id="KW-1185">Reference proteome</keyword>
<dbReference type="RefSeq" id="WP_138129523.1">
    <property type="nucleotide sequence ID" value="NZ_SWLG01000030.1"/>
</dbReference>
<name>A0A5R9EVJ2_9BACL</name>
<organism evidence="1 2">
    <name type="scientific">Exobacillus caeni</name>
    <dbReference type="NCBI Taxonomy" id="2574798"/>
    <lineage>
        <taxon>Bacteria</taxon>
        <taxon>Bacillati</taxon>
        <taxon>Bacillota</taxon>
        <taxon>Bacilli</taxon>
        <taxon>Bacillales</taxon>
        <taxon>Guptibacillaceae</taxon>
        <taxon>Exobacillus</taxon>
    </lineage>
</organism>
<accession>A0A5R9EVJ2</accession>
<proteinExistence type="predicted"/>